<gene>
    <name evidence="1" type="ORF">SCABRO_00806</name>
</gene>
<comment type="caution">
    <text evidence="1">The sequence shown here is derived from an EMBL/GenBank/DDBJ whole genome shotgun (WGS) entry which is preliminary data.</text>
</comment>
<evidence type="ECO:0000313" key="1">
    <source>
        <dbReference type="EMBL" id="KHE93380.1"/>
    </source>
</evidence>
<sequence length="71" mass="7986">MIQIHDYVAILEDIENTPVTRGTTGTVVSKLSDTHLLVEFSDSEGQVYEQIPIHRNNLLVLHQITEDLEVG</sequence>
<evidence type="ECO:0000313" key="2">
    <source>
        <dbReference type="Proteomes" id="UP000030652"/>
    </source>
</evidence>
<evidence type="ECO:0008006" key="3">
    <source>
        <dbReference type="Google" id="ProtNLM"/>
    </source>
</evidence>
<dbReference type="AlphaFoldDB" id="A0A0B0ERU8"/>
<organism evidence="1 2">
    <name type="scientific">Candidatus Scalindua brodae</name>
    <dbReference type="NCBI Taxonomy" id="237368"/>
    <lineage>
        <taxon>Bacteria</taxon>
        <taxon>Pseudomonadati</taxon>
        <taxon>Planctomycetota</taxon>
        <taxon>Candidatus Brocadiia</taxon>
        <taxon>Candidatus Brocadiales</taxon>
        <taxon>Candidatus Scalinduaceae</taxon>
        <taxon>Candidatus Scalindua</taxon>
    </lineage>
</organism>
<reference evidence="1 2" key="1">
    <citation type="submission" date="2014-10" db="EMBL/GenBank/DDBJ databases">
        <title>Draft genome of anammox bacterium scalindua brodae, obtained using differential coverage binning of sequence data from two enrichment reactors.</title>
        <authorList>
            <person name="Speth D.R."/>
            <person name="Russ L."/>
            <person name="Kartal B."/>
            <person name="Op den Camp H.J."/>
            <person name="Dutilh B.E."/>
            <person name="Jetten M.S."/>
        </authorList>
    </citation>
    <scope>NUCLEOTIDE SEQUENCE [LARGE SCALE GENOMIC DNA]</scope>
    <source>
        <strain evidence="1">RU1</strain>
    </source>
</reference>
<dbReference type="InterPro" id="IPR032568">
    <property type="entry name" value="DUF4926"/>
</dbReference>
<name>A0A0B0ERU8_9BACT</name>
<protein>
    <recommendedName>
        <fullName evidence="3">DUF4926 domain-containing protein</fullName>
    </recommendedName>
</protein>
<proteinExistence type="predicted"/>
<dbReference type="Proteomes" id="UP000030652">
    <property type="component" value="Unassembled WGS sequence"/>
</dbReference>
<dbReference type="EMBL" id="JRYO01000058">
    <property type="protein sequence ID" value="KHE93380.1"/>
    <property type="molecule type" value="Genomic_DNA"/>
</dbReference>
<accession>A0A0B0ERU8</accession>
<dbReference type="Pfam" id="PF16277">
    <property type="entry name" value="DUF4926"/>
    <property type="match status" value="1"/>
</dbReference>